<evidence type="ECO:0000259" key="17">
    <source>
        <dbReference type="Pfam" id="PF00905"/>
    </source>
</evidence>
<dbReference type="InterPro" id="IPR037532">
    <property type="entry name" value="FtsI_transpept"/>
</dbReference>
<dbReference type="Pfam" id="PF03717">
    <property type="entry name" value="PBP_dimer"/>
    <property type="match status" value="1"/>
</dbReference>
<dbReference type="UniPathway" id="UPA00219"/>
<comment type="subcellular location">
    <subcellularLocation>
        <location evidence="1">Membrane</location>
    </subcellularLocation>
</comment>
<dbReference type="EMBL" id="WKJJ01000009">
    <property type="protein sequence ID" value="MRV73059.1"/>
    <property type="molecule type" value="Genomic_DNA"/>
</dbReference>
<evidence type="ECO:0000313" key="19">
    <source>
        <dbReference type="EMBL" id="MRV73059.1"/>
    </source>
</evidence>
<evidence type="ECO:0000256" key="8">
    <source>
        <dbReference type="ARBA" id="ARBA00022801"/>
    </source>
</evidence>
<name>A0A7X2INF6_9BURK</name>
<dbReference type="EC" id="3.4.16.4" evidence="16"/>
<dbReference type="GO" id="GO:0000917">
    <property type="term" value="P:division septum assembly"/>
    <property type="evidence" value="ECO:0007669"/>
    <property type="project" value="UniProtKB-KW"/>
</dbReference>
<protein>
    <recommendedName>
        <fullName evidence="16">Peptidoglycan D,D-transpeptidase FtsI</fullName>
        <ecNumber evidence="16">3.4.16.4</ecNumber>
    </recommendedName>
    <alternativeName>
        <fullName evidence="16">Penicillin-binding protein 3</fullName>
        <shortName evidence="16">PBP-3</shortName>
    </alternativeName>
</protein>
<dbReference type="InterPro" id="IPR050515">
    <property type="entry name" value="Beta-lactam/transpept"/>
</dbReference>
<keyword evidence="6 16" id="KW-0645">Protease</keyword>
<dbReference type="GO" id="GO:0008955">
    <property type="term" value="F:peptidoglycan glycosyltransferase activity"/>
    <property type="evidence" value="ECO:0007669"/>
    <property type="project" value="InterPro"/>
</dbReference>
<reference evidence="19 20" key="1">
    <citation type="submission" date="2019-11" db="EMBL/GenBank/DDBJ databases">
        <title>Novel species isolated from a subtropical stream in China.</title>
        <authorList>
            <person name="Lu H."/>
        </authorList>
    </citation>
    <scope>NUCLEOTIDE SEQUENCE [LARGE SCALE GENOMIC DNA]</scope>
    <source>
        <strain evidence="19 20">FT92W</strain>
    </source>
</reference>
<dbReference type="InterPro" id="IPR001460">
    <property type="entry name" value="PCN-bd_Tpept"/>
</dbReference>
<keyword evidence="20" id="KW-1185">Reference proteome</keyword>
<dbReference type="GO" id="GO:0008658">
    <property type="term" value="F:penicillin binding"/>
    <property type="evidence" value="ECO:0007669"/>
    <property type="project" value="InterPro"/>
</dbReference>
<dbReference type="GO" id="GO:0006508">
    <property type="term" value="P:proteolysis"/>
    <property type="evidence" value="ECO:0007669"/>
    <property type="project" value="UniProtKB-KW"/>
</dbReference>
<keyword evidence="11 16" id="KW-1133">Transmembrane helix</keyword>
<feature type="active site" description="Acyl-ester intermediate" evidence="16">
    <location>
        <position position="332"/>
    </location>
</feature>
<dbReference type="GO" id="GO:0043093">
    <property type="term" value="P:FtsZ-dependent cytokinesis"/>
    <property type="evidence" value="ECO:0007669"/>
    <property type="project" value="UniProtKB-UniRule"/>
</dbReference>
<keyword evidence="15 16" id="KW-0961">Cell wall biogenesis/degradation</keyword>
<keyword evidence="14 16" id="KW-0131">Cell cycle</keyword>
<evidence type="ECO:0000256" key="10">
    <source>
        <dbReference type="ARBA" id="ARBA00022984"/>
    </source>
</evidence>
<dbReference type="Gene3D" id="3.90.1310.10">
    <property type="entry name" value="Penicillin-binding protein 2a (Domain 2)"/>
    <property type="match status" value="1"/>
</dbReference>
<evidence type="ECO:0000256" key="9">
    <source>
        <dbReference type="ARBA" id="ARBA00022960"/>
    </source>
</evidence>
<dbReference type="GO" id="GO:0071555">
    <property type="term" value="P:cell wall organization"/>
    <property type="evidence" value="ECO:0007669"/>
    <property type="project" value="UniProtKB-KW"/>
</dbReference>
<evidence type="ECO:0000256" key="2">
    <source>
        <dbReference type="ARBA" id="ARBA00022475"/>
    </source>
</evidence>
<dbReference type="GO" id="GO:0005886">
    <property type="term" value="C:plasma membrane"/>
    <property type="evidence" value="ECO:0007669"/>
    <property type="project" value="UniProtKB-UniRule"/>
</dbReference>
<dbReference type="PANTHER" id="PTHR30627">
    <property type="entry name" value="PEPTIDOGLYCAN D,D-TRANSPEPTIDASE"/>
    <property type="match status" value="1"/>
</dbReference>
<dbReference type="Gene3D" id="3.40.710.10">
    <property type="entry name" value="DD-peptidase/beta-lactamase superfamily"/>
    <property type="match status" value="1"/>
</dbReference>
<dbReference type="Proteomes" id="UP000446768">
    <property type="component" value="Unassembled WGS sequence"/>
</dbReference>
<dbReference type="GO" id="GO:0009002">
    <property type="term" value="F:serine-type D-Ala-D-Ala carboxypeptidase activity"/>
    <property type="evidence" value="ECO:0007669"/>
    <property type="project" value="UniProtKB-UniRule"/>
</dbReference>
<evidence type="ECO:0000256" key="14">
    <source>
        <dbReference type="ARBA" id="ARBA00023306"/>
    </source>
</evidence>
<feature type="domain" description="Penicillin-binding protein transpeptidase" evidence="17">
    <location>
        <begin position="282"/>
        <end position="582"/>
    </location>
</feature>
<dbReference type="HAMAP" id="MF_02080">
    <property type="entry name" value="FtsI_transpept"/>
    <property type="match status" value="1"/>
</dbReference>
<evidence type="ECO:0000256" key="11">
    <source>
        <dbReference type="ARBA" id="ARBA00022989"/>
    </source>
</evidence>
<evidence type="ECO:0000256" key="5">
    <source>
        <dbReference type="ARBA" id="ARBA00022645"/>
    </source>
</evidence>
<dbReference type="AlphaFoldDB" id="A0A7X2INF6"/>
<dbReference type="PANTHER" id="PTHR30627:SF1">
    <property type="entry name" value="PEPTIDOGLYCAN D,D-TRANSPEPTIDASE FTSI"/>
    <property type="match status" value="1"/>
</dbReference>
<evidence type="ECO:0000256" key="1">
    <source>
        <dbReference type="ARBA" id="ARBA00004370"/>
    </source>
</evidence>
<evidence type="ECO:0000256" key="12">
    <source>
        <dbReference type="ARBA" id="ARBA00023136"/>
    </source>
</evidence>
<dbReference type="SUPFAM" id="SSF56519">
    <property type="entry name" value="Penicillin binding protein dimerisation domain"/>
    <property type="match status" value="1"/>
</dbReference>
<accession>A0A7X2INF6</accession>
<keyword evidence="3 16" id="KW-0997">Cell inner membrane</keyword>
<comment type="catalytic activity">
    <reaction evidence="16">
        <text>Preferential cleavage: (Ac)2-L-Lys-D-Ala-|-D-Ala. Also transpeptidation of peptidyl-alanyl moieties that are N-acyl substituents of D-alanine.</text>
        <dbReference type="EC" id="3.4.16.4"/>
    </reaction>
</comment>
<comment type="function">
    <text evidence="16">Catalyzes cross-linking of the peptidoglycan cell wall at the division septum.</text>
</comment>
<evidence type="ECO:0000256" key="3">
    <source>
        <dbReference type="ARBA" id="ARBA00022519"/>
    </source>
</evidence>
<comment type="caution">
    <text evidence="19">The sequence shown here is derived from an EMBL/GenBank/DDBJ whole genome shotgun (WGS) entry which is preliminary data.</text>
</comment>
<evidence type="ECO:0000256" key="6">
    <source>
        <dbReference type="ARBA" id="ARBA00022670"/>
    </source>
</evidence>
<dbReference type="Gene3D" id="3.30.450.330">
    <property type="match status" value="1"/>
</dbReference>
<evidence type="ECO:0000256" key="13">
    <source>
        <dbReference type="ARBA" id="ARBA00023210"/>
    </source>
</evidence>
<keyword evidence="13 16" id="KW-0717">Septation</keyword>
<gene>
    <name evidence="16" type="primary">ftsI</name>
    <name evidence="19" type="ORF">GJ700_15215</name>
</gene>
<proteinExistence type="inferred from homology"/>
<evidence type="ECO:0000256" key="7">
    <source>
        <dbReference type="ARBA" id="ARBA00022692"/>
    </source>
</evidence>
<evidence type="ECO:0000259" key="18">
    <source>
        <dbReference type="Pfam" id="PF03717"/>
    </source>
</evidence>
<dbReference type="InterPro" id="IPR012338">
    <property type="entry name" value="Beta-lactam/transpept-like"/>
</dbReference>
<keyword evidence="5 16" id="KW-0121">Carboxypeptidase</keyword>
<sequence>MRSGGANSARVARSKGVQFSKSPMLAVSLPPWRSRVVLFALFAAFAALGIRAIWLQGLSTQFLQDQGELRYGRTLELPATRGNIRDRDNQVLASSAEVRGVWGVPSELLKEPADKLRALATLLEMSEAELRGKLETKQAQVDAKRKPDDKDKDKQVLMYLKRQVEMDVAHQITALKLDGIEMRKEYKRYYPQGGVMSHVIGFNDLEDVGQEGMEKAQESWLKGKPGSRRVIVDRLGHIVEDAGTINEPHEGKDLILSVDSKIQYIAFTQLKNAVEKFKAKAGAAVVLDVHTGEVLALANYPTFEPKEARTLRGSEREVLRNHVMTDTFEPGSTLKPFTVALAMDTGRIKPSTYIDTGPGRFVINGAPVTDTKPHGVINVQQIIEMSSNIGTSKIALSMPAQEMWEMFTKVGFGQQPKWGFPGAVAGRVRPYKSWRPIEQATMSYGNGISVSVIQLARAYLIFARDGDIIPLSFQKVAAPPVGTQVIKPQTARQMREMLETVVSGKDGTAKQAQIAGYRAGGKTGTAYKVVNGRYAMPRKYIGSFAGMVPMSNPRFVIAVMIDEPTQGGHYGGQVAAPTFAAVAANALRSKNVPPDSNVTEIVVPADSGPEAM</sequence>
<keyword evidence="12 16" id="KW-0472">Membrane</keyword>
<dbReference type="GO" id="GO:0008360">
    <property type="term" value="P:regulation of cell shape"/>
    <property type="evidence" value="ECO:0007669"/>
    <property type="project" value="UniProtKB-KW"/>
</dbReference>
<keyword evidence="9 16" id="KW-0133">Cell shape</keyword>
<evidence type="ECO:0000256" key="15">
    <source>
        <dbReference type="ARBA" id="ARBA00023316"/>
    </source>
</evidence>
<dbReference type="InterPro" id="IPR005311">
    <property type="entry name" value="PBP_dimer"/>
</dbReference>
<dbReference type="InterPro" id="IPR036138">
    <property type="entry name" value="PBP_dimer_sf"/>
</dbReference>
<comment type="pathway">
    <text evidence="16">Cell wall biogenesis; peptidoglycan biosynthesis.</text>
</comment>
<keyword evidence="8 16" id="KW-0378">Hydrolase</keyword>
<dbReference type="SUPFAM" id="SSF56601">
    <property type="entry name" value="beta-lactamase/transpeptidase-like"/>
    <property type="match status" value="1"/>
</dbReference>
<keyword evidence="10 16" id="KW-0573">Peptidoglycan synthesis</keyword>
<comment type="similarity">
    <text evidence="16">Belongs to the transpeptidase family. FtsI subfamily.</text>
</comment>
<feature type="domain" description="Penicillin-binding protein dimerisation" evidence="18">
    <location>
        <begin position="77"/>
        <end position="240"/>
    </location>
</feature>
<keyword evidence="4 16" id="KW-0132">Cell division</keyword>
<keyword evidence="7 16" id="KW-0812">Transmembrane</keyword>
<keyword evidence="2 16" id="KW-1003">Cell membrane</keyword>
<evidence type="ECO:0000313" key="20">
    <source>
        <dbReference type="Proteomes" id="UP000446768"/>
    </source>
</evidence>
<evidence type="ECO:0000256" key="4">
    <source>
        <dbReference type="ARBA" id="ARBA00022618"/>
    </source>
</evidence>
<organism evidence="19 20">
    <name type="scientific">Pseudoduganella rivuli</name>
    <dbReference type="NCBI Taxonomy" id="2666085"/>
    <lineage>
        <taxon>Bacteria</taxon>
        <taxon>Pseudomonadati</taxon>
        <taxon>Pseudomonadota</taxon>
        <taxon>Betaproteobacteria</taxon>
        <taxon>Burkholderiales</taxon>
        <taxon>Oxalobacteraceae</taxon>
        <taxon>Telluria group</taxon>
        <taxon>Pseudoduganella</taxon>
    </lineage>
</organism>
<dbReference type="Pfam" id="PF00905">
    <property type="entry name" value="Transpeptidase"/>
    <property type="match status" value="1"/>
</dbReference>
<dbReference type="GO" id="GO:0009252">
    <property type="term" value="P:peptidoglycan biosynthetic process"/>
    <property type="evidence" value="ECO:0007669"/>
    <property type="project" value="UniProtKB-UniRule"/>
</dbReference>
<evidence type="ECO:0000256" key="16">
    <source>
        <dbReference type="HAMAP-Rule" id="MF_02080"/>
    </source>
</evidence>